<reference evidence="2 3" key="1">
    <citation type="journal article" date="2014" name="Nat. Genet.">
        <title>Genome sequence of the hot pepper provides insights into the evolution of pungency in Capsicum species.</title>
        <authorList>
            <person name="Kim S."/>
            <person name="Park M."/>
            <person name="Yeom S.I."/>
            <person name="Kim Y.M."/>
            <person name="Lee J.M."/>
            <person name="Lee H.A."/>
            <person name="Seo E."/>
            <person name="Choi J."/>
            <person name="Cheong K."/>
            <person name="Kim K.T."/>
            <person name="Jung K."/>
            <person name="Lee G.W."/>
            <person name="Oh S.K."/>
            <person name="Bae C."/>
            <person name="Kim S.B."/>
            <person name="Lee H.Y."/>
            <person name="Kim S.Y."/>
            <person name="Kim M.S."/>
            <person name="Kang B.C."/>
            <person name="Jo Y.D."/>
            <person name="Yang H.B."/>
            <person name="Jeong H.J."/>
            <person name="Kang W.H."/>
            <person name="Kwon J.K."/>
            <person name="Shin C."/>
            <person name="Lim J.Y."/>
            <person name="Park J.H."/>
            <person name="Huh J.H."/>
            <person name="Kim J.S."/>
            <person name="Kim B.D."/>
            <person name="Cohen O."/>
            <person name="Paran I."/>
            <person name="Suh M.C."/>
            <person name="Lee S.B."/>
            <person name="Kim Y.K."/>
            <person name="Shin Y."/>
            <person name="Noh S.J."/>
            <person name="Park J."/>
            <person name="Seo Y.S."/>
            <person name="Kwon S.Y."/>
            <person name="Kim H.A."/>
            <person name="Park J.M."/>
            <person name="Kim H.J."/>
            <person name="Choi S.B."/>
            <person name="Bosland P.W."/>
            <person name="Reeves G."/>
            <person name="Jo S.H."/>
            <person name="Lee B.W."/>
            <person name="Cho H.T."/>
            <person name="Choi H.S."/>
            <person name="Lee M.S."/>
            <person name="Yu Y."/>
            <person name="Do Choi Y."/>
            <person name="Park B.S."/>
            <person name="van Deynze A."/>
            <person name="Ashrafi H."/>
            <person name="Hill T."/>
            <person name="Kim W.T."/>
            <person name="Pai H.S."/>
            <person name="Ahn H.K."/>
            <person name="Yeam I."/>
            <person name="Giovannoni J.J."/>
            <person name="Rose J.K."/>
            <person name="Sorensen I."/>
            <person name="Lee S.J."/>
            <person name="Kim R.W."/>
            <person name="Choi I.Y."/>
            <person name="Choi B.S."/>
            <person name="Lim J.S."/>
            <person name="Lee Y.H."/>
            <person name="Choi D."/>
        </authorList>
    </citation>
    <scope>NUCLEOTIDE SEQUENCE [LARGE SCALE GENOMIC DNA]</scope>
    <source>
        <strain evidence="3">cv. CM334</strain>
    </source>
</reference>
<protein>
    <submittedName>
        <fullName evidence="2">Uncharacterized protein</fullName>
    </submittedName>
</protein>
<keyword evidence="3" id="KW-1185">Reference proteome</keyword>
<comment type="caution">
    <text evidence="2">The sequence shown here is derived from an EMBL/GenBank/DDBJ whole genome shotgun (WGS) entry which is preliminary data.</text>
</comment>
<dbReference type="AlphaFoldDB" id="A0A2G2ZRB8"/>
<sequence>MCLAKEELILQGGGQSSCYLRSPAEKRIVLGELQDAYCQRLFPRLELVTSWSHGGNFTSYSKASLRGAVDWMLQPGMDNVANEEEAADVELGNRDISMVLEDEERRDENDEDRGWDLPPDTNTPKIAH</sequence>
<dbReference type="Gramene" id="PHT84536">
    <property type="protein sequence ID" value="PHT84536"/>
    <property type="gene ID" value="T459_12979"/>
</dbReference>
<dbReference type="EMBL" id="AYRZ02000004">
    <property type="protein sequence ID" value="PHT84536.1"/>
    <property type="molecule type" value="Genomic_DNA"/>
</dbReference>
<dbReference type="Proteomes" id="UP000222542">
    <property type="component" value="Unassembled WGS sequence"/>
</dbReference>
<proteinExistence type="predicted"/>
<feature type="region of interest" description="Disordered" evidence="1">
    <location>
        <begin position="98"/>
        <end position="128"/>
    </location>
</feature>
<accession>A0A2G2ZRB8</accession>
<organism evidence="2 3">
    <name type="scientific">Capsicum annuum</name>
    <name type="common">Capsicum pepper</name>
    <dbReference type="NCBI Taxonomy" id="4072"/>
    <lineage>
        <taxon>Eukaryota</taxon>
        <taxon>Viridiplantae</taxon>
        <taxon>Streptophyta</taxon>
        <taxon>Embryophyta</taxon>
        <taxon>Tracheophyta</taxon>
        <taxon>Spermatophyta</taxon>
        <taxon>Magnoliopsida</taxon>
        <taxon>eudicotyledons</taxon>
        <taxon>Gunneridae</taxon>
        <taxon>Pentapetalae</taxon>
        <taxon>asterids</taxon>
        <taxon>lamiids</taxon>
        <taxon>Solanales</taxon>
        <taxon>Solanaceae</taxon>
        <taxon>Solanoideae</taxon>
        <taxon>Capsiceae</taxon>
        <taxon>Capsicum</taxon>
    </lineage>
</organism>
<feature type="compositionally biased region" description="Basic and acidic residues" evidence="1">
    <location>
        <begin position="106"/>
        <end position="115"/>
    </location>
</feature>
<name>A0A2G2ZRB8_CAPAN</name>
<evidence type="ECO:0000313" key="3">
    <source>
        <dbReference type="Proteomes" id="UP000222542"/>
    </source>
</evidence>
<evidence type="ECO:0000313" key="2">
    <source>
        <dbReference type="EMBL" id="PHT84536.1"/>
    </source>
</evidence>
<evidence type="ECO:0000256" key="1">
    <source>
        <dbReference type="SAM" id="MobiDB-lite"/>
    </source>
</evidence>
<gene>
    <name evidence="2" type="ORF">T459_12979</name>
</gene>
<reference evidence="2 3" key="2">
    <citation type="journal article" date="2017" name="Genome Biol.">
        <title>New reference genome sequences of hot pepper reveal the massive evolution of plant disease-resistance genes by retroduplication.</title>
        <authorList>
            <person name="Kim S."/>
            <person name="Park J."/>
            <person name="Yeom S.I."/>
            <person name="Kim Y.M."/>
            <person name="Seo E."/>
            <person name="Kim K.T."/>
            <person name="Kim M.S."/>
            <person name="Lee J.M."/>
            <person name="Cheong K."/>
            <person name="Shin H.S."/>
            <person name="Kim S.B."/>
            <person name="Han K."/>
            <person name="Lee J."/>
            <person name="Park M."/>
            <person name="Lee H.A."/>
            <person name="Lee H.Y."/>
            <person name="Lee Y."/>
            <person name="Oh S."/>
            <person name="Lee J.H."/>
            <person name="Choi E."/>
            <person name="Choi E."/>
            <person name="Lee S.E."/>
            <person name="Jeon J."/>
            <person name="Kim H."/>
            <person name="Choi G."/>
            <person name="Song H."/>
            <person name="Lee J."/>
            <person name="Lee S.C."/>
            <person name="Kwon J.K."/>
            <person name="Lee H.Y."/>
            <person name="Koo N."/>
            <person name="Hong Y."/>
            <person name="Kim R.W."/>
            <person name="Kang W.H."/>
            <person name="Huh J.H."/>
            <person name="Kang B.C."/>
            <person name="Yang T.J."/>
            <person name="Lee Y.H."/>
            <person name="Bennetzen J.L."/>
            <person name="Choi D."/>
        </authorList>
    </citation>
    <scope>NUCLEOTIDE SEQUENCE [LARGE SCALE GENOMIC DNA]</scope>
    <source>
        <strain evidence="3">cv. CM334</strain>
    </source>
</reference>